<dbReference type="SUPFAM" id="SSF52540">
    <property type="entry name" value="P-loop containing nucleoside triphosphate hydrolases"/>
    <property type="match status" value="2"/>
</dbReference>
<protein>
    <recommendedName>
        <fullName evidence="8">Probable DNA 3'-5' helicase RecG</fullName>
    </recommendedName>
</protein>
<dbReference type="PANTHER" id="PTHR47964">
    <property type="entry name" value="ATP-DEPENDENT DNA HELICASE HOMOLOG RECG, CHLOROPLASTIC"/>
    <property type="match status" value="1"/>
</dbReference>
<dbReference type="SMART" id="SM00490">
    <property type="entry name" value="HELICc"/>
    <property type="match status" value="1"/>
</dbReference>
<dbReference type="EMBL" id="CP061813">
    <property type="protein sequence ID" value="QOD61063.1"/>
    <property type="molecule type" value="Genomic_DNA"/>
</dbReference>
<dbReference type="InterPro" id="IPR012340">
    <property type="entry name" value="NA-bd_OB-fold"/>
</dbReference>
<dbReference type="InterPro" id="IPR027417">
    <property type="entry name" value="P-loop_NTPase"/>
</dbReference>
<feature type="domain" description="Helicase ATP-binding" evidence="9">
    <location>
        <begin position="282"/>
        <end position="434"/>
    </location>
</feature>
<evidence type="ECO:0000259" key="10">
    <source>
        <dbReference type="PROSITE" id="PS51194"/>
    </source>
</evidence>
<accession>A0A7L8AGC6</accession>
<dbReference type="Pfam" id="PF04480">
    <property type="entry name" value="DUF559"/>
    <property type="match status" value="1"/>
</dbReference>
<dbReference type="GO" id="GO:0003677">
    <property type="term" value="F:DNA binding"/>
    <property type="evidence" value="ECO:0007669"/>
    <property type="project" value="UniProtKB-KW"/>
</dbReference>
<dbReference type="InterPro" id="IPR047216">
    <property type="entry name" value="Endonuclease_DUF559_bact"/>
</dbReference>
<keyword evidence="7" id="KW-0234">DNA repair</keyword>
<keyword evidence="4" id="KW-0347">Helicase</keyword>
<evidence type="ECO:0000256" key="6">
    <source>
        <dbReference type="ARBA" id="ARBA00023125"/>
    </source>
</evidence>
<keyword evidence="5" id="KW-0067">ATP-binding</keyword>
<dbReference type="InterPro" id="IPR014001">
    <property type="entry name" value="Helicase_ATP-bd"/>
</dbReference>
<dbReference type="CDD" id="cd17992">
    <property type="entry name" value="DEXHc_RecG"/>
    <property type="match status" value="1"/>
</dbReference>
<evidence type="ECO:0000256" key="3">
    <source>
        <dbReference type="ARBA" id="ARBA00022801"/>
    </source>
</evidence>
<dbReference type="RefSeq" id="WP_088355016.1">
    <property type="nucleotide sequence ID" value="NZ_CP061813.1"/>
</dbReference>
<dbReference type="InterPro" id="IPR047112">
    <property type="entry name" value="RecG/Mfd"/>
</dbReference>
<reference evidence="11 12" key="1">
    <citation type="journal article" date="2016" name="Int. J. Syst. Evol. Microbiol.">
        <title>Polaribacter haliotis sp. nov., isolated from the gut of abalone Haliotis discus hannai.</title>
        <authorList>
            <person name="Kim Y.O."/>
            <person name="Park I.S."/>
            <person name="Park S."/>
            <person name="Nam B.H."/>
            <person name="Park J.M."/>
            <person name="Kim D.G."/>
            <person name="Yoon J.H."/>
        </authorList>
    </citation>
    <scope>NUCLEOTIDE SEQUENCE [LARGE SCALE GENOMIC DNA]</scope>
    <source>
        <strain evidence="11 12">KCTC 52418</strain>
    </source>
</reference>
<dbReference type="Gene3D" id="3.40.960.10">
    <property type="entry name" value="VSR Endonuclease"/>
    <property type="match status" value="1"/>
</dbReference>
<dbReference type="Gene3D" id="2.40.50.140">
    <property type="entry name" value="Nucleic acid-binding proteins"/>
    <property type="match status" value="1"/>
</dbReference>
<dbReference type="InterPro" id="IPR007569">
    <property type="entry name" value="DUF559"/>
</dbReference>
<dbReference type="InterPro" id="IPR001650">
    <property type="entry name" value="Helicase_C-like"/>
</dbReference>
<dbReference type="GO" id="GO:0005524">
    <property type="term" value="F:ATP binding"/>
    <property type="evidence" value="ECO:0007669"/>
    <property type="project" value="UniProtKB-KW"/>
</dbReference>
<keyword evidence="6" id="KW-0238">DNA-binding</keyword>
<dbReference type="InterPro" id="IPR033454">
    <property type="entry name" value="RecG_wedge"/>
</dbReference>
<dbReference type="Gene3D" id="3.40.50.300">
    <property type="entry name" value="P-loop containing nucleotide triphosphate hydrolases"/>
    <property type="match status" value="3"/>
</dbReference>
<dbReference type="SUPFAM" id="SSF52980">
    <property type="entry name" value="Restriction endonuclease-like"/>
    <property type="match status" value="1"/>
</dbReference>
<dbReference type="SUPFAM" id="SSF50249">
    <property type="entry name" value="Nucleic acid-binding proteins"/>
    <property type="match status" value="1"/>
</dbReference>
<dbReference type="PANTHER" id="PTHR47964:SF1">
    <property type="entry name" value="ATP-DEPENDENT DNA HELICASE HOMOLOG RECG, CHLOROPLASTIC"/>
    <property type="match status" value="1"/>
</dbReference>
<dbReference type="GO" id="GO:0016787">
    <property type="term" value="F:hydrolase activity"/>
    <property type="evidence" value="ECO:0007669"/>
    <property type="project" value="UniProtKB-KW"/>
</dbReference>
<dbReference type="InterPro" id="IPR011545">
    <property type="entry name" value="DEAD/DEAH_box_helicase_dom"/>
</dbReference>
<keyword evidence="12" id="KW-1185">Reference proteome</keyword>
<evidence type="ECO:0000256" key="2">
    <source>
        <dbReference type="ARBA" id="ARBA00022763"/>
    </source>
</evidence>
<dbReference type="PROSITE" id="PS51194">
    <property type="entry name" value="HELICASE_CTER"/>
    <property type="match status" value="1"/>
</dbReference>
<dbReference type="AlphaFoldDB" id="A0A7L8AGC6"/>
<dbReference type="PROSITE" id="PS51192">
    <property type="entry name" value="HELICASE_ATP_BIND_1"/>
    <property type="match status" value="1"/>
</dbReference>
<dbReference type="SMART" id="SM00487">
    <property type="entry name" value="DEXDc"/>
    <property type="match status" value="1"/>
</dbReference>
<gene>
    <name evidence="11" type="ORF">H9I45_01075</name>
</gene>
<keyword evidence="2" id="KW-0227">DNA damage</keyword>
<evidence type="ECO:0000256" key="7">
    <source>
        <dbReference type="ARBA" id="ARBA00023204"/>
    </source>
</evidence>
<evidence type="ECO:0000256" key="4">
    <source>
        <dbReference type="ARBA" id="ARBA00022806"/>
    </source>
</evidence>
<dbReference type="Pfam" id="PF17191">
    <property type="entry name" value="RecG_wedge"/>
    <property type="match status" value="1"/>
</dbReference>
<evidence type="ECO:0000256" key="1">
    <source>
        <dbReference type="ARBA" id="ARBA00022741"/>
    </source>
</evidence>
<evidence type="ECO:0000256" key="5">
    <source>
        <dbReference type="ARBA" id="ARBA00022840"/>
    </source>
</evidence>
<evidence type="ECO:0000313" key="12">
    <source>
        <dbReference type="Proteomes" id="UP000516764"/>
    </source>
</evidence>
<evidence type="ECO:0000259" key="9">
    <source>
        <dbReference type="PROSITE" id="PS51192"/>
    </source>
</evidence>
<evidence type="ECO:0000256" key="8">
    <source>
        <dbReference type="ARBA" id="ARBA00049819"/>
    </source>
</evidence>
<dbReference type="OrthoDB" id="9804325at2"/>
<dbReference type="KEGG" id="phal:H9I45_01075"/>
<feature type="domain" description="Helicase C-terminal" evidence="10">
    <location>
        <begin position="621"/>
        <end position="788"/>
    </location>
</feature>
<dbReference type="GO" id="GO:0003678">
    <property type="term" value="F:DNA helicase activity"/>
    <property type="evidence" value="ECO:0007669"/>
    <property type="project" value="TreeGrafter"/>
</dbReference>
<dbReference type="InterPro" id="IPR045562">
    <property type="entry name" value="RecG_dom3_C"/>
</dbReference>
<name>A0A7L8AGC6_9FLAO</name>
<evidence type="ECO:0000313" key="11">
    <source>
        <dbReference type="EMBL" id="QOD61063.1"/>
    </source>
</evidence>
<dbReference type="CDD" id="cd01038">
    <property type="entry name" value="Endonuclease_DUF559"/>
    <property type="match status" value="1"/>
</dbReference>
<organism evidence="11 12">
    <name type="scientific">Polaribacter haliotis</name>
    <dbReference type="NCBI Taxonomy" id="1888915"/>
    <lineage>
        <taxon>Bacteria</taxon>
        <taxon>Pseudomonadati</taxon>
        <taxon>Bacteroidota</taxon>
        <taxon>Flavobacteriia</taxon>
        <taxon>Flavobacteriales</taxon>
        <taxon>Flavobacteriaceae</taxon>
    </lineage>
</organism>
<dbReference type="Proteomes" id="UP000516764">
    <property type="component" value="Chromosome"/>
</dbReference>
<dbReference type="Pfam" id="PF00270">
    <property type="entry name" value="DEAD"/>
    <property type="match status" value="1"/>
</dbReference>
<dbReference type="CDD" id="cd04488">
    <property type="entry name" value="RecG_wedge_OBF"/>
    <property type="match status" value="1"/>
</dbReference>
<dbReference type="Pfam" id="PF00271">
    <property type="entry name" value="Helicase_C"/>
    <property type="match status" value="1"/>
</dbReference>
<sequence length="856" mass="97585">MNLDYPITYIKGISVQRAALLYAELGIKTCNDLLNLFPFRYIDKTQFYAIKNLQPNSSEVQIVGKITRVKSVAQKRGSRLVASFQDASGTMELVWFKGQKWIKDSLKINEPYVVYGKLNHYNGNFSIPHPEMELVTEYKKKLQTKMQPVYPSTEKLTNSGVSNKLMRNYIQNLLQQFYDGIQESLSQEVLEDFKLMKKRDALLNVHFPKSQENLAKAQNRLKFEELFFIQLQLLRKKLINKTKNKGFIFENVGEVFNQFYSEKLPFDLTNAQKRVLKEIRKDVASGAHMNRLLQGDVGSGKTIVALLTMLLAIDNGFQATIMAPTEILANQHFTAVSELLEGMDIKVDILTGSVKTKKRREIHANLEDGSLHILVGTHALLEDKVQFKNLGIAIIDEQHRFGVAQRAKLWMKGGPPQSSQREEAQSVREKYMTARPSVYKLMKELQKDRKKQTTEAEQILWEQLRAKKLENKFRRQHIIDEFIVDFVSISKKLIIEVDGKYHNTKDQKEADELRTQILKELGFKVIRFNNEEVVGNIENVLEKISEELKSLPQEEENKSKSSLPLGGLGRAFLPPHILVMTATPIPRTLAMSVYGDLDISVIDELPPGRKEVKTVHRFDSNRLSVFKFMKDEINKGRQVYLVYPLIEESEAMDYKDLMDGYESVSREFPSPKYQISIVHGKMKPVDKDFEMQRFVKGETQIMVATTVIEVGVNVPNASVMIIESAERFGLSQLHQLRGRVGRGADQSYCILLSSYKLSEEAKTRLKTMVETTDGFKIAEVDLKLRGPGNLMGTQQSGVLNLKIADVVKDSKILVAARNTAISILQEDGNLSQEKNLPIKTAYTKMTKSSKIWSNIS</sequence>
<keyword evidence="1" id="KW-0547">Nucleotide-binding</keyword>
<dbReference type="Pfam" id="PF19833">
    <property type="entry name" value="RecG_dom3_C"/>
    <property type="match status" value="1"/>
</dbReference>
<dbReference type="GO" id="GO:0006281">
    <property type="term" value="P:DNA repair"/>
    <property type="evidence" value="ECO:0007669"/>
    <property type="project" value="UniProtKB-KW"/>
</dbReference>
<proteinExistence type="predicted"/>
<keyword evidence="3" id="KW-0378">Hydrolase</keyword>
<dbReference type="InterPro" id="IPR011335">
    <property type="entry name" value="Restrct_endonuc-II-like"/>
</dbReference>